<dbReference type="HOGENOM" id="CLU_361808_0_0_1"/>
<dbReference type="PROSITE" id="PS50027">
    <property type="entry name" value="EGF_LAM_2"/>
    <property type="match status" value="1"/>
</dbReference>
<dbReference type="GO" id="GO:0046872">
    <property type="term" value="F:metal ion binding"/>
    <property type="evidence" value="ECO:0007669"/>
    <property type="project" value="UniProtKB-KW"/>
</dbReference>
<feature type="binding site" evidence="6">
    <location>
        <position position="121"/>
    </location>
    <ligand>
        <name>Ca(2+)</name>
        <dbReference type="ChEBI" id="CHEBI:29108"/>
        <label>1</label>
        <note>catalytic</note>
    </ligand>
</feature>
<dbReference type="InterPro" id="IPR002640">
    <property type="entry name" value="Arylesterase"/>
</dbReference>
<dbReference type="PROSITE" id="PS51465">
    <property type="entry name" value="KAZAL_2"/>
    <property type="match status" value="4"/>
</dbReference>
<dbReference type="EnsemblMetazoa" id="HelroT169093">
    <property type="protein sequence ID" value="HelroP169093"/>
    <property type="gene ID" value="HelroG169093"/>
</dbReference>
<dbReference type="PROSITE" id="PS01248">
    <property type="entry name" value="EGF_LAM_1"/>
    <property type="match status" value="1"/>
</dbReference>
<dbReference type="OrthoDB" id="88467at2759"/>
<reference evidence="13" key="1">
    <citation type="submission" date="2012-12" db="EMBL/GenBank/DDBJ databases">
        <authorList>
            <person name="Hellsten U."/>
            <person name="Grimwood J."/>
            <person name="Chapman J.A."/>
            <person name="Shapiro H."/>
            <person name="Aerts A."/>
            <person name="Otillar R.P."/>
            <person name="Terry A.Y."/>
            <person name="Boore J.L."/>
            <person name="Simakov O."/>
            <person name="Marletaz F."/>
            <person name="Cho S.-J."/>
            <person name="Edsinger-Gonzales E."/>
            <person name="Havlak P."/>
            <person name="Kuo D.-H."/>
            <person name="Larsson T."/>
            <person name="Lv J."/>
            <person name="Arendt D."/>
            <person name="Savage R."/>
            <person name="Osoegawa K."/>
            <person name="de Jong P."/>
            <person name="Lindberg D.R."/>
            <person name="Seaver E.C."/>
            <person name="Weisblat D.A."/>
            <person name="Putnam N.H."/>
            <person name="Grigoriev I.V."/>
            <person name="Rokhsar D.S."/>
        </authorList>
    </citation>
    <scope>NUCLEOTIDE SEQUENCE</scope>
</reference>
<dbReference type="Pfam" id="PF00053">
    <property type="entry name" value="EGF_laminin"/>
    <property type="match status" value="1"/>
</dbReference>
<feature type="disulfide bond" evidence="8">
    <location>
        <begin position="742"/>
        <end position="751"/>
    </location>
</feature>
<keyword evidence="13" id="KW-1185">Reference proteome</keyword>
<dbReference type="SMART" id="SM00280">
    <property type="entry name" value="KAZAL"/>
    <property type="match status" value="4"/>
</dbReference>
<feature type="glycosylation site" description="N-linked (GlcNAc...) asparagine" evidence="7">
    <location>
        <position position="217"/>
    </location>
</feature>
<evidence type="ECO:0000256" key="4">
    <source>
        <dbReference type="ARBA" id="ARBA00023180"/>
    </source>
</evidence>
<dbReference type="SUPFAM" id="SSF63829">
    <property type="entry name" value="Calcium-dependent phosphotriesterase"/>
    <property type="match status" value="1"/>
</dbReference>
<evidence type="ECO:0000256" key="1">
    <source>
        <dbReference type="ARBA" id="ARBA00008595"/>
    </source>
</evidence>
<feature type="binding site" evidence="6">
    <location>
        <position position="69"/>
    </location>
    <ligand>
        <name>Ca(2+)</name>
        <dbReference type="ChEBI" id="CHEBI:29108"/>
        <label>1</label>
        <note>catalytic</note>
    </ligand>
</feature>
<dbReference type="SMART" id="SM00180">
    <property type="entry name" value="EGF_Lam"/>
    <property type="match status" value="1"/>
</dbReference>
<feature type="domain" description="Kazal-like" evidence="10">
    <location>
        <begin position="447"/>
        <end position="501"/>
    </location>
</feature>
<dbReference type="InterPro" id="IPR036058">
    <property type="entry name" value="Kazal_dom_sf"/>
</dbReference>
<feature type="binding site" evidence="6">
    <location>
        <position position="216"/>
    </location>
    <ligand>
        <name>Ca(2+)</name>
        <dbReference type="ChEBI" id="CHEBI:29108"/>
        <label>1</label>
        <note>catalytic</note>
    </ligand>
</feature>
<evidence type="ECO:0000259" key="9">
    <source>
        <dbReference type="PROSITE" id="PS50027"/>
    </source>
</evidence>
<reference evidence="12" key="3">
    <citation type="submission" date="2015-06" db="UniProtKB">
        <authorList>
            <consortium name="EnsemblMetazoa"/>
        </authorList>
    </citation>
    <scope>IDENTIFICATION</scope>
</reference>
<dbReference type="Gene3D" id="2.10.25.10">
    <property type="entry name" value="Laminin"/>
    <property type="match status" value="1"/>
</dbReference>
<dbReference type="EMBL" id="KB096023">
    <property type="protein sequence ID" value="ESO09149.1"/>
    <property type="molecule type" value="Genomic_DNA"/>
</dbReference>
<dbReference type="CTD" id="20202638"/>
<feature type="domain" description="Kazal-like" evidence="10">
    <location>
        <begin position="613"/>
        <end position="660"/>
    </location>
</feature>
<keyword evidence="6" id="KW-0106">Calcium</keyword>
<dbReference type="SMART" id="SM00274">
    <property type="entry name" value="FOLN"/>
    <property type="match status" value="3"/>
</dbReference>
<proteinExistence type="inferred from homology"/>
<protein>
    <recommendedName>
        <fullName evidence="14">Agrin</fullName>
    </recommendedName>
</protein>
<evidence type="ECO:0000259" key="10">
    <source>
        <dbReference type="PROSITE" id="PS51465"/>
    </source>
</evidence>
<feature type="binding site" evidence="6">
    <location>
        <position position="8"/>
    </location>
    <ligand>
        <name>Ca(2+)</name>
        <dbReference type="ChEBI" id="CHEBI:29108"/>
        <label>1</label>
        <note>catalytic</note>
    </ligand>
</feature>
<dbReference type="CDD" id="cd00055">
    <property type="entry name" value="EGF_Lam"/>
    <property type="match status" value="1"/>
</dbReference>
<dbReference type="eggNOG" id="KOG3649">
    <property type="taxonomic scope" value="Eukaryota"/>
</dbReference>
<dbReference type="Gene3D" id="2.120.10.30">
    <property type="entry name" value="TolB, C-terminal domain"/>
    <property type="match status" value="1"/>
</dbReference>
<dbReference type="GO" id="GO:0004064">
    <property type="term" value="F:arylesterase activity"/>
    <property type="evidence" value="ECO:0007669"/>
    <property type="project" value="InterPro"/>
</dbReference>
<dbReference type="PANTHER" id="PTHR11799">
    <property type="entry name" value="PARAOXONASE"/>
    <property type="match status" value="1"/>
</dbReference>
<dbReference type="GeneID" id="20202638"/>
<dbReference type="Proteomes" id="UP000015101">
    <property type="component" value="Unassembled WGS sequence"/>
</dbReference>
<dbReference type="EMBL" id="AMQM01003172">
    <property type="status" value="NOT_ANNOTATED_CDS"/>
    <property type="molecule type" value="Genomic_DNA"/>
</dbReference>
<comment type="similarity">
    <text evidence="1">Belongs to the paraoxonase family.</text>
</comment>
<dbReference type="Pfam" id="PF01731">
    <property type="entry name" value="Arylesterase"/>
    <property type="match status" value="1"/>
</dbReference>
<feature type="active site" description="Proton acceptor" evidence="5">
    <location>
        <position position="67"/>
    </location>
</feature>
<evidence type="ECO:0000313" key="12">
    <source>
        <dbReference type="EnsemblMetazoa" id="HelroP169093"/>
    </source>
</evidence>
<sequence>MKEFGSEDIKLLPGGKAFVSSGFKLSNDGRKNSVGGIYLFDFNKPSEKPLNLLMVDERGQQLPITPHGLSFWTDAASGVTYLYVVNHHNGVESIEKFRYHPEEKKLVRVKQFKDETFHVLNSIHLVGEDQFYFTNYLFFNAYFELFFGLEWGSVGYFNGEHGELVVKGLNIPNGVIMWKNHLVVALSGSDELNVYSVAKDHQLNLERTIPVKTSVDNLSVHPEHDDLILGCHPSPFKFPFHSRNPDAYLSPSQVLRVNDKSEVTEIYSNDGSELSASTVAVLYKDAMLIGSAYTKLLYCQDKTLPQYNVTQLYTTQCDTKSYNTAYHHTTSSQHYTTLHHTYTRWNGKSSDIRDPCLGRNCSFGAKCVASLDGMSARCQCREVCYNYGDSEGSTPICGSDGVDYANTCEMERTACRDMKDVKKKFDGKCDPCREIKCPISQVCKLDSKRQPVCRCFNPCPNNYSPVCANNGKTYVNKCFMDLDACKLSKNLVVISKENCSYENSLCDKKKECDYYADCYNTPKGLTKCICPEWCDKIVKPVCGSDGLTYDNICEMKRRSCLSKHWIRLVEYGMCSKDSENNYRDLGLLTNYCEQFGCQPGAECVVGEDGVECFCANCSSHVTDEVCGTDGRSYRNVCEMKKYSCVNKKTVHVGHAGPCGQNLNCKQSKFGCCSDDGRFESQGPNEEGCPNVKIGKYKVKYEPKWNGLASIQLDIFLFHEQCQCNTFGSVGAQCGAATHACSCKPGVGGIRCDRCVPTYWGFSGILDAQDGCLR</sequence>
<feature type="domain" description="Kazal-like" evidence="10">
    <location>
        <begin position="381"/>
        <end position="431"/>
    </location>
</feature>
<evidence type="ECO:0000313" key="11">
    <source>
        <dbReference type="EMBL" id="ESO09149.1"/>
    </source>
</evidence>
<evidence type="ECO:0000256" key="5">
    <source>
        <dbReference type="PIRSR" id="PIRSR602640-1"/>
    </source>
</evidence>
<feature type="domain" description="Laminin EGF-like" evidence="9">
    <location>
        <begin position="721"/>
        <end position="773"/>
    </location>
</feature>
<dbReference type="InterPro" id="IPR011042">
    <property type="entry name" value="6-blade_b-propeller_TolB-like"/>
</dbReference>
<keyword evidence="4 7" id="KW-0325">Glycoprotein</keyword>
<comment type="cofactor">
    <cofactor evidence="6">
        <name>Ca(2+)</name>
        <dbReference type="ChEBI" id="CHEBI:29108"/>
    </cofactor>
    <text evidence="6">Binds 2 calcium ions per subunit.</text>
</comment>
<evidence type="ECO:0000256" key="8">
    <source>
        <dbReference type="PROSITE-ProRule" id="PRU00460"/>
    </source>
</evidence>
<dbReference type="SUPFAM" id="SSF100895">
    <property type="entry name" value="Kazal-type serine protease inhibitors"/>
    <property type="match status" value="4"/>
</dbReference>
<dbReference type="CDD" id="cd00104">
    <property type="entry name" value="KAZAL_FS"/>
    <property type="match status" value="4"/>
</dbReference>
<dbReference type="InterPro" id="IPR003645">
    <property type="entry name" value="Fol_N"/>
</dbReference>
<dbReference type="RefSeq" id="XP_009013171.1">
    <property type="nucleotide sequence ID" value="XM_009014923.1"/>
</dbReference>
<feature type="domain" description="Kazal-like" evidence="10">
    <location>
        <begin position="529"/>
        <end position="576"/>
    </location>
</feature>
<keyword evidence="6" id="KW-0479">Metal-binding</keyword>
<dbReference type="InParanoid" id="T1F1D8"/>
<evidence type="ECO:0000256" key="7">
    <source>
        <dbReference type="PIRSR" id="PIRSR602640-4"/>
    </source>
</evidence>
<dbReference type="InterPro" id="IPR051288">
    <property type="entry name" value="Serum_paraoxonase/arylesterase"/>
</dbReference>
<evidence type="ECO:0000256" key="2">
    <source>
        <dbReference type="ARBA" id="ARBA00022801"/>
    </source>
</evidence>
<feature type="disulfide bond" evidence="8">
    <location>
        <begin position="721"/>
        <end position="733"/>
    </location>
</feature>
<evidence type="ECO:0000256" key="6">
    <source>
        <dbReference type="PIRSR" id="PIRSR602640-2"/>
    </source>
</evidence>
<dbReference type="PANTHER" id="PTHR11799:SF12">
    <property type="entry name" value="PARAOXONASE-RELATED"/>
    <property type="match status" value="1"/>
</dbReference>
<feature type="binding site" evidence="6">
    <location>
        <position position="173"/>
    </location>
    <ligand>
        <name>Ca(2+)</name>
        <dbReference type="ChEBI" id="CHEBI:29108"/>
        <label>1</label>
        <note>catalytic</note>
    </ligand>
</feature>
<name>T1F1D8_HELRO</name>
<keyword evidence="8" id="KW-0424">Laminin EGF-like domain</keyword>
<dbReference type="SUPFAM" id="SSF57196">
    <property type="entry name" value="EGF/Laminin"/>
    <property type="match status" value="1"/>
</dbReference>
<comment type="caution">
    <text evidence="8">Lacks conserved residue(s) required for the propagation of feature annotation.</text>
</comment>
<reference evidence="11 13" key="2">
    <citation type="journal article" date="2013" name="Nature">
        <title>Insights into bilaterian evolution from three spiralian genomes.</title>
        <authorList>
            <person name="Simakov O."/>
            <person name="Marletaz F."/>
            <person name="Cho S.J."/>
            <person name="Edsinger-Gonzales E."/>
            <person name="Havlak P."/>
            <person name="Hellsten U."/>
            <person name="Kuo D.H."/>
            <person name="Larsson T."/>
            <person name="Lv J."/>
            <person name="Arendt D."/>
            <person name="Savage R."/>
            <person name="Osoegawa K."/>
            <person name="de Jong P."/>
            <person name="Grimwood J."/>
            <person name="Chapman J.A."/>
            <person name="Shapiro H."/>
            <person name="Aerts A."/>
            <person name="Otillar R.P."/>
            <person name="Terry A.Y."/>
            <person name="Boore J.L."/>
            <person name="Grigoriev I.V."/>
            <person name="Lindberg D.R."/>
            <person name="Seaver E.C."/>
            <person name="Weisblat D.A."/>
            <person name="Putnam N.H."/>
            <person name="Rokhsar D.S."/>
        </authorList>
    </citation>
    <scope>NUCLEOTIDE SEQUENCE</scope>
</reference>
<dbReference type="PRINTS" id="PR01785">
    <property type="entry name" value="PARAOXONASE"/>
</dbReference>
<gene>
    <name evidence="12" type="primary">20202638</name>
    <name evidence="11" type="ORF">HELRODRAFT_169093</name>
</gene>
<dbReference type="FunFam" id="3.30.60.30:FF:000024">
    <property type="entry name" value="Transmembrane agrin"/>
    <property type="match status" value="1"/>
</dbReference>
<dbReference type="Gene3D" id="3.30.60.30">
    <property type="match status" value="4"/>
</dbReference>
<dbReference type="STRING" id="6412.T1F1D8"/>
<dbReference type="InterPro" id="IPR002049">
    <property type="entry name" value="LE_dom"/>
</dbReference>
<keyword evidence="3 8" id="KW-1015">Disulfide bond</keyword>
<feature type="binding site" evidence="6">
    <location>
        <position position="217"/>
    </location>
    <ligand>
        <name>Ca(2+)</name>
        <dbReference type="ChEBI" id="CHEBI:29108"/>
        <label>1</label>
        <note>catalytic</note>
    </ligand>
</feature>
<comment type="PTM">
    <text evidence="7">Glycosylated.</text>
</comment>
<accession>T1F1D8</accession>
<feature type="binding site" evidence="6">
    <location>
        <position position="7"/>
    </location>
    <ligand>
        <name>Ca(2+)</name>
        <dbReference type="ChEBI" id="CHEBI:29108"/>
        <label>1</label>
        <note>catalytic</note>
    </ligand>
</feature>
<dbReference type="AlphaFoldDB" id="T1F1D8"/>
<organism evidence="12 13">
    <name type="scientific">Helobdella robusta</name>
    <name type="common">Californian leech</name>
    <dbReference type="NCBI Taxonomy" id="6412"/>
    <lineage>
        <taxon>Eukaryota</taxon>
        <taxon>Metazoa</taxon>
        <taxon>Spiralia</taxon>
        <taxon>Lophotrochozoa</taxon>
        <taxon>Annelida</taxon>
        <taxon>Clitellata</taxon>
        <taxon>Hirudinea</taxon>
        <taxon>Rhynchobdellida</taxon>
        <taxon>Glossiphoniidae</taxon>
        <taxon>Helobdella</taxon>
    </lineage>
</organism>
<dbReference type="InterPro" id="IPR002350">
    <property type="entry name" value="Kazal_dom"/>
</dbReference>
<dbReference type="Pfam" id="PF07648">
    <property type="entry name" value="Kazal_2"/>
    <property type="match status" value="4"/>
</dbReference>
<evidence type="ECO:0000313" key="13">
    <source>
        <dbReference type="Proteomes" id="UP000015101"/>
    </source>
</evidence>
<dbReference type="KEGG" id="hro:HELRODRAFT_169093"/>
<feature type="disulfide bond" evidence="8">
    <location>
        <begin position="723"/>
        <end position="740"/>
    </location>
</feature>
<evidence type="ECO:0000256" key="3">
    <source>
        <dbReference type="ARBA" id="ARBA00023157"/>
    </source>
</evidence>
<evidence type="ECO:0008006" key="14">
    <source>
        <dbReference type="Google" id="ProtNLM"/>
    </source>
</evidence>
<keyword evidence="2" id="KW-0378">Hydrolase</keyword>